<comment type="caution">
    <text evidence="12">The sequence shown here is derived from an EMBL/GenBank/DDBJ whole genome shotgun (WGS) entry which is preliminary data.</text>
</comment>
<evidence type="ECO:0000256" key="5">
    <source>
        <dbReference type="ARBA" id="ARBA00022692"/>
    </source>
</evidence>
<dbReference type="Pfam" id="PF03799">
    <property type="entry name" value="FtsQ_DivIB_C"/>
    <property type="match status" value="1"/>
</dbReference>
<feature type="region of interest" description="Disordered" evidence="10">
    <location>
        <begin position="1"/>
        <end position="27"/>
    </location>
</feature>
<protein>
    <recommendedName>
        <fullName evidence="9">Cell division protein FtsQ</fullName>
    </recommendedName>
</protein>
<gene>
    <name evidence="9" type="primary">ftsQ</name>
    <name evidence="12" type="ORF">A4S15_08790</name>
</gene>
<dbReference type="GO" id="GO:0032153">
    <property type="term" value="C:cell division site"/>
    <property type="evidence" value="ECO:0007669"/>
    <property type="project" value="UniProtKB-UniRule"/>
</dbReference>
<evidence type="ECO:0000256" key="3">
    <source>
        <dbReference type="ARBA" id="ARBA00022519"/>
    </source>
</evidence>
<dbReference type="AlphaFoldDB" id="A0A1W9HXS7"/>
<dbReference type="Pfam" id="PF08478">
    <property type="entry name" value="POTRA_1"/>
    <property type="match status" value="1"/>
</dbReference>
<evidence type="ECO:0000259" key="11">
    <source>
        <dbReference type="PROSITE" id="PS51779"/>
    </source>
</evidence>
<reference evidence="12 13" key="1">
    <citation type="journal article" date="2017" name="Water Res.">
        <title>Comammox in drinking water systems.</title>
        <authorList>
            <person name="Wang Y."/>
            <person name="Ma L."/>
            <person name="Mao Y."/>
            <person name="Jiang X."/>
            <person name="Xia Y."/>
            <person name="Yu K."/>
            <person name="Li B."/>
            <person name="Zhang T."/>
        </authorList>
    </citation>
    <scope>NUCLEOTIDE SEQUENCE [LARGE SCALE GENOMIC DNA]</scope>
    <source>
        <strain evidence="12">SG_bin8</strain>
    </source>
</reference>
<evidence type="ECO:0000256" key="1">
    <source>
        <dbReference type="ARBA" id="ARBA00004370"/>
    </source>
</evidence>
<comment type="subcellular location">
    <subcellularLocation>
        <location evidence="9">Cell inner membrane</location>
        <topology evidence="9">Single-pass type II membrane protein</topology>
    </subcellularLocation>
    <subcellularLocation>
        <location evidence="1">Membrane</location>
    </subcellularLocation>
    <text evidence="9">Localizes to the division septum.</text>
</comment>
<keyword evidence="8 9" id="KW-0131">Cell cycle</keyword>
<dbReference type="PROSITE" id="PS51779">
    <property type="entry name" value="POTRA"/>
    <property type="match status" value="1"/>
</dbReference>
<dbReference type="Proteomes" id="UP000192872">
    <property type="component" value="Unassembled WGS sequence"/>
</dbReference>
<keyword evidence="7 9" id="KW-0472">Membrane</keyword>
<dbReference type="Gene3D" id="3.10.20.310">
    <property type="entry name" value="membrane protein fhac"/>
    <property type="match status" value="1"/>
</dbReference>
<feature type="region of interest" description="Disordered" evidence="10">
    <location>
        <begin position="303"/>
        <end position="327"/>
    </location>
</feature>
<dbReference type="EMBL" id="LWDL01000015">
    <property type="protein sequence ID" value="OQW52235.1"/>
    <property type="molecule type" value="Genomic_DNA"/>
</dbReference>
<dbReference type="InterPro" id="IPR013685">
    <property type="entry name" value="POTRA_FtsQ_type"/>
</dbReference>
<name>A0A1W9HXS7_9HYPH</name>
<evidence type="ECO:0000256" key="6">
    <source>
        <dbReference type="ARBA" id="ARBA00022989"/>
    </source>
</evidence>
<evidence type="ECO:0000256" key="10">
    <source>
        <dbReference type="SAM" id="MobiDB-lite"/>
    </source>
</evidence>
<dbReference type="GO" id="GO:0043093">
    <property type="term" value="P:FtsZ-dependent cytokinesis"/>
    <property type="evidence" value="ECO:0007669"/>
    <property type="project" value="UniProtKB-UniRule"/>
</dbReference>
<dbReference type="InterPro" id="IPR005548">
    <property type="entry name" value="Cell_div_FtsQ/DivIB_C"/>
</dbReference>
<dbReference type="GO" id="GO:0005886">
    <property type="term" value="C:plasma membrane"/>
    <property type="evidence" value="ECO:0007669"/>
    <property type="project" value="UniProtKB-SubCell"/>
</dbReference>
<evidence type="ECO:0000256" key="7">
    <source>
        <dbReference type="ARBA" id="ARBA00023136"/>
    </source>
</evidence>
<dbReference type="InterPro" id="IPR034746">
    <property type="entry name" value="POTRA"/>
</dbReference>
<keyword evidence="3 9" id="KW-0997">Cell inner membrane</keyword>
<dbReference type="GO" id="GO:0090529">
    <property type="term" value="P:cell septum assembly"/>
    <property type="evidence" value="ECO:0007669"/>
    <property type="project" value="InterPro"/>
</dbReference>
<evidence type="ECO:0000313" key="13">
    <source>
        <dbReference type="Proteomes" id="UP000192872"/>
    </source>
</evidence>
<evidence type="ECO:0000256" key="2">
    <source>
        <dbReference type="ARBA" id="ARBA00022475"/>
    </source>
</evidence>
<keyword evidence="2 9" id="KW-1003">Cell membrane</keyword>
<keyword evidence="5 9" id="KW-0812">Transmembrane</keyword>
<comment type="function">
    <text evidence="9">Essential cell division protein.</text>
</comment>
<feature type="transmembrane region" description="Helical" evidence="9">
    <location>
        <begin position="54"/>
        <end position="73"/>
    </location>
</feature>
<dbReference type="InterPro" id="IPR045335">
    <property type="entry name" value="FtsQ_C_sf"/>
</dbReference>
<proteinExistence type="inferred from homology"/>
<evidence type="ECO:0000313" key="12">
    <source>
        <dbReference type="EMBL" id="OQW52235.1"/>
    </source>
</evidence>
<keyword evidence="4 9" id="KW-0132">Cell division</keyword>
<keyword evidence="6 9" id="KW-1133">Transmembrane helix</keyword>
<dbReference type="PANTHER" id="PTHR35851:SF1">
    <property type="entry name" value="CELL DIVISION PROTEIN FTSQ"/>
    <property type="match status" value="1"/>
</dbReference>
<dbReference type="PANTHER" id="PTHR35851">
    <property type="entry name" value="CELL DIVISION PROTEIN FTSQ"/>
    <property type="match status" value="1"/>
</dbReference>
<organism evidence="12 13">
    <name type="scientific">Candidatus Raskinella chloraquaticus</name>
    <dbReference type="NCBI Taxonomy" id="1951219"/>
    <lineage>
        <taxon>Bacteria</taxon>
        <taxon>Pseudomonadati</taxon>
        <taxon>Pseudomonadota</taxon>
        <taxon>Alphaproteobacteria</taxon>
        <taxon>Hyphomicrobiales</taxon>
        <taxon>Phreatobacteraceae</taxon>
        <taxon>Candidatus Raskinella</taxon>
    </lineage>
</organism>
<sequence>MSGTAVGSGAAEGKARKRSRRHALPLAPDRQRFGAPHSYSFILPVLGRTSIHRLGLMATIALMIATVTTGFVMGGHVGTTKDKAALAVAAGLRSIGFRVSEVRVTGAHQLTVPELFERIGLNSTLLTTLGFDAEQARRKLVEIPWIKTASVRVLLPGTIDVAVVEREPFALWQRDGRVNLVDREGGIIGAYEDERFANLPVVVGEGADKRVVEIRQLLDLHPLLRQQVRAAVLVAERRWTLKLADGVDIMLPEEGVQDALASLIRIDGQSGLLKRDIAAVDLRVANRVIVRLTDRAAQIRSDALRPRARSATPASPPPPVKPSARTI</sequence>
<accession>A0A1W9HXS7</accession>
<feature type="domain" description="POTRA" evidence="11">
    <location>
        <begin position="97"/>
        <end position="166"/>
    </location>
</feature>
<evidence type="ECO:0000256" key="4">
    <source>
        <dbReference type="ARBA" id="ARBA00022618"/>
    </source>
</evidence>
<dbReference type="STRING" id="1827387.A4S15_08790"/>
<evidence type="ECO:0000256" key="8">
    <source>
        <dbReference type="ARBA" id="ARBA00023306"/>
    </source>
</evidence>
<dbReference type="HAMAP" id="MF_00911">
    <property type="entry name" value="FtsQ_subfam"/>
    <property type="match status" value="1"/>
</dbReference>
<comment type="similarity">
    <text evidence="9">Belongs to the FtsQ/DivIB family. FtsQ subfamily.</text>
</comment>
<evidence type="ECO:0000256" key="9">
    <source>
        <dbReference type="HAMAP-Rule" id="MF_00911"/>
    </source>
</evidence>
<dbReference type="Gene3D" id="3.40.50.11690">
    <property type="entry name" value="Cell division protein FtsQ/DivIB"/>
    <property type="match status" value="1"/>
</dbReference>
<dbReference type="InterPro" id="IPR026579">
    <property type="entry name" value="FtsQ"/>
</dbReference>